<keyword evidence="2" id="KW-1185">Reference proteome</keyword>
<accession>A0A5B7ITQ8</accession>
<organism evidence="1 2">
    <name type="scientific">Portunus trituberculatus</name>
    <name type="common">Swimming crab</name>
    <name type="synonym">Neptunus trituberculatus</name>
    <dbReference type="NCBI Taxonomy" id="210409"/>
    <lineage>
        <taxon>Eukaryota</taxon>
        <taxon>Metazoa</taxon>
        <taxon>Ecdysozoa</taxon>
        <taxon>Arthropoda</taxon>
        <taxon>Crustacea</taxon>
        <taxon>Multicrustacea</taxon>
        <taxon>Malacostraca</taxon>
        <taxon>Eumalacostraca</taxon>
        <taxon>Eucarida</taxon>
        <taxon>Decapoda</taxon>
        <taxon>Pleocyemata</taxon>
        <taxon>Brachyura</taxon>
        <taxon>Eubrachyura</taxon>
        <taxon>Portunoidea</taxon>
        <taxon>Portunidae</taxon>
        <taxon>Portuninae</taxon>
        <taxon>Portunus</taxon>
    </lineage>
</organism>
<name>A0A5B7ITQ8_PORTR</name>
<comment type="caution">
    <text evidence="1">The sequence shown here is derived from an EMBL/GenBank/DDBJ whole genome shotgun (WGS) entry which is preliminary data.</text>
</comment>
<dbReference type="EMBL" id="VSRR010064311">
    <property type="protein sequence ID" value="MPC84058.1"/>
    <property type="molecule type" value="Genomic_DNA"/>
</dbReference>
<reference evidence="1 2" key="1">
    <citation type="submission" date="2019-05" db="EMBL/GenBank/DDBJ databases">
        <title>Another draft genome of Portunus trituberculatus and its Hox gene families provides insights of decapod evolution.</title>
        <authorList>
            <person name="Jeong J.-H."/>
            <person name="Song I."/>
            <person name="Kim S."/>
            <person name="Choi T."/>
            <person name="Kim D."/>
            <person name="Ryu S."/>
            <person name="Kim W."/>
        </authorList>
    </citation>
    <scope>NUCLEOTIDE SEQUENCE [LARGE SCALE GENOMIC DNA]</scope>
    <source>
        <tissue evidence="1">Muscle</tissue>
    </source>
</reference>
<sequence>MNMKTRHVTDGVTSIFMGVKRSNCLENPASCFCGLGKPL</sequence>
<dbReference type="Proteomes" id="UP000324222">
    <property type="component" value="Unassembled WGS sequence"/>
</dbReference>
<gene>
    <name evidence="1" type="ORF">E2C01_078784</name>
</gene>
<dbReference type="AlphaFoldDB" id="A0A5B7ITQ8"/>
<evidence type="ECO:0000313" key="1">
    <source>
        <dbReference type="EMBL" id="MPC84058.1"/>
    </source>
</evidence>
<evidence type="ECO:0000313" key="2">
    <source>
        <dbReference type="Proteomes" id="UP000324222"/>
    </source>
</evidence>
<proteinExistence type="predicted"/>
<protein>
    <submittedName>
        <fullName evidence="1">Uncharacterized protein</fullName>
    </submittedName>
</protein>